<dbReference type="InterPro" id="IPR036866">
    <property type="entry name" value="RibonucZ/Hydroxyglut_hydro"/>
</dbReference>
<dbReference type="RefSeq" id="WP_205097631.1">
    <property type="nucleotide sequence ID" value="NZ_CAJNAQ010000002.1"/>
</dbReference>
<organism evidence="2 3">
    <name type="scientific">Candidatus Nitrosotenuis uzonensis</name>
    <dbReference type="NCBI Taxonomy" id="1407055"/>
    <lineage>
        <taxon>Archaea</taxon>
        <taxon>Nitrososphaerota</taxon>
        <taxon>Candidatus Nitrosotenuis</taxon>
    </lineage>
</organism>
<dbReference type="SMART" id="SM00849">
    <property type="entry name" value="Lactamase_B"/>
    <property type="match status" value="1"/>
</dbReference>
<evidence type="ECO:0000259" key="1">
    <source>
        <dbReference type="SMART" id="SM00849"/>
    </source>
</evidence>
<keyword evidence="2" id="KW-0378">Hydrolase</keyword>
<dbReference type="InterPro" id="IPR001279">
    <property type="entry name" value="Metallo-B-lactamas"/>
</dbReference>
<dbReference type="EC" id="3.1.-.-" evidence="2"/>
<dbReference type="PANTHER" id="PTHR43694:SF1">
    <property type="entry name" value="RIBONUCLEASE J"/>
    <property type="match status" value="1"/>
</dbReference>
<dbReference type="PANTHER" id="PTHR43694">
    <property type="entry name" value="RIBONUCLEASE J"/>
    <property type="match status" value="1"/>
</dbReference>
<proteinExistence type="predicted"/>
<dbReference type="InterPro" id="IPR011108">
    <property type="entry name" value="RMMBL"/>
</dbReference>
<dbReference type="Pfam" id="PF07521">
    <property type="entry name" value="RMMBL"/>
    <property type="match status" value="1"/>
</dbReference>
<evidence type="ECO:0000313" key="3">
    <source>
        <dbReference type="Proteomes" id="UP000655759"/>
    </source>
</evidence>
<accession>A0A812ETA9</accession>
<dbReference type="GO" id="GO:0016787">
    <property type="term" value="F:hydrolase activity"/>
    <property type="evidence" value="ECO:0007669"/>
    <property type="project" value="UniProtKB-KW"/>
</dbReference>
<dbReference type="Proteomes" id="UP000655759">
    <property type="component" value="Unassembled WGS sequence"/>
</dbReference>
<dbReference type="SUPFAM" id="SSF56281">
    <property type="entry name" value="Metallo-hydrolase/oxidoreductase"/>
    <property type="match status" value="1"/>
</dbReference>
<protein>
    <submittedName>
        <fullName evidence="2">Ribonuclease J protein</fullName>
        <ecNumber evidence="2">3.1.-.-</ecNumber>
    </submittedName>
</protein>
<feature type="domain" description="Metallo-beta-lactamase" evidence="1">
    <location>
        <begin position="40"/>
        <end position="276"/>
    </location>
</feature>
<reference evidence="2" key="1">
    <citation type="submission" date="2021-02" db="EMBL/GenBank/DDBJ databases">
        <authorList>
            <person name="Han P."/>
        </authorList>
    </citation>
    <scope>NUCLEOTIDE SEQUENCE</scope>
    <source>
        <strain evidence="2">Candidatus Nitrosotenuis uzonensis 5A</strain>
    </source>
</reference>
<evidence type="ECO:0000313" key="2">
    <source>
        <dbReference type="EMBL" id="CAE6485828.1"/>
    </source>
</evidence>
<dbReference type="AlphaFoldDB" id="A0A812ETA9"/>
<sequence length="498" mass="57109">MTSLTFYGGVKDIGGNKFLVEDRGTKIFMDFGMSFSAENQYFSEYLKARGSNSLIDMMELGLLPKIKGLYRRDYAKHMGFGGDEETEINAVLLTHAHVDHCAYIRYLRPDITIYCSEESKLIMQSFDDTGNGEQYLELTEKFGFHKSEKGSTKDLMVKDSGVKTPRKIQVFESNKKFNIDSIEVTPLPVDHSISGVHGFILATSEGMLANTADIRFHGRRTQDTEKFVEKCAESSLDLLLCEGTRINKTQSPTESDVENKVTEIVNDTEKLVICGYPTRDLDRLQSFYLAAKATGRDLAIEPRQAYLLQLFNSSSKLKGLYPSPTDKHIKIYIPKGEWGLIDKDISVYTRKLLDEDYKVWAREFLDYENKIDYRDVSAKQSQFMLSLSDFKLQELIDIKPNEGSSYIRSLTEPFDLEMEFKQKRIENWFTRFGLITSEKKWHQVHVSGHGDGNQIKIVIENSNSKKLIPIHTEPKNEVYHKKWHTNVQSVNPQDSVKL</sequence>
<name>A0A812ETA9_9ARCH</name>
<gene>
    <name evidence="2" type="ORF">NUZ5A_20062</name>
</gene>
<dbReference type="EMBL" id="CAJNAQ010000002">
    <property type="protein sequence ID" value="CAE6485828.1"/>
    <property type="molecule type" value="Genomic_DNA"/>
</dbReference>
<dbReference type="Gene3D" id="3.60.15.10">
    <property type="entry name" value="Ribonuclease Z/Hydroxyacylglutathione hydrolase-like"/>
    <property type="match status" value="1"/>
</dbReference>
<comment type="caution">
    <text evidence="2">The sequence shown here is derived from an EMBL/GenBank/DDBJ whole genome shotgun (WGS) entry which is preliminary data.</text>
</comment>
<dbReference type="CDD" id="cd07732">
    <property type="entry name" value="metallo-hydrolase-like_MBL-fold"/>
    <property type="match status" value="1"/>
</dbReference>